<keyword evidence="3" id="KW-1133">Transmembrane helix</keyword>
<feature type="domain" description="EGF-like" evidence="4">
    <location>
        <begin position="178"/>
        <end position="212"/>
    </location>
</feature>
<accession>A0AAE9A8R4</accession>
<evidence type="ECO:0000313" key="6">
    <source>
        <dbReference type="Proteomes" id="UP000827892"/>
    </source>
</evidence>
<evidence type="ECO:0000313" key="5">
    <source>
        <dbReference type="EMBL" id="ULT95546.1"/>
    </source>
</evidence>
<proteinExistence type="predicted"/>
<keyword evidence="1" id="KW-1015">Disulfide bond</keyword>
<feature type="transmembrane region" description="Helical" evidence="3">
    <location>
        <begin position="88"/>
        <end position="108"/>
    </location>
</feature>
<dbReference type="Gene3D" id="2.10.25.10">
    <property type="entry name" value="Laminin"/>
    <property type="match status" value="1"/>
</dbReference>
<dbReference type="PROSITE" id="PS00022">
    <property type="entry name" value="EGF_1"/>
    <property type="match status" value="1"/>
</dbReference>
<evidence type="ECO:0000256" key="1">
    <source>
        <dbReference type="PROSITE-ProRule" id="PRU00076"/>
    </source>
</evidence>
<organism evidence="5 6">
    <name type="scientific">Caenorhabditis briggsae</name>
    <dbReference type="NCBI Taxonomy" id="6238"/>
    <lineage>
        <taxon>Eukaryota</taxon>
        <taxon>Metazoa</taxon>
        <taxon>Ecdysozoa</taxon>
        <taxon>Nematoda</taxon>
        <taxon>Chromadorea</taxon>
        <taxon>Rhabditida</taxon>
        <taxon>Rhabditina</taxon>
        <taxon>Rhabditomorpha</taxon>
        <taxon>Rhabditoidea</taxon>
        <taxon>Rhabditidae</taxon>
        <taxon>Peloderinae</taxon>
        <taxon>Caenorhabditis</taxon>
    </lineage>
</organism>
<dbReference type="Proteomes" id="UP000827892">
    <property type="component" value="Chromosome IV"/>
</dbReference>
<dbReference type="PROSITE" id="PS50026">
    <property type="entry name" value="EGF_3"/>
    <property type="match status" value="1"/>
</dbReference>
<reference evidence="5 6" key="1">
    <citation type="submission" date="2022-05" db="EMBL/GenBank/DDBJ databases">
        <title>Chromosome-level reference genomes for two strains of Caenorhabditis briggsae: an improved platform for comparative genomics.</title>
        <authorList>
            <person name="Stevens L."/>
            <person name="Andersen E.C."/>
        </authorList>
    </citation>
    <scope>NUCLEOTIDE SEQUENCE [LARGE SCALE GENOMIC DNA]</scope>
    <source>
        <strain evidence="5">QX1410_ONT</strain>
        <tissue evidence="5">Whole-organism</tissue>
    </source>
</reference>
<evidence type="ECO:0000256" key="3">
    <source>
        <dbReference type="SAM" id="Phobius"/>
    </source>
</evidence>
<evidence type="ECO:0000256" key="2">
    <source>
        <dbReference type="SAM" id="MobiDB-lite"/>
    </source>
</evidence>
<name>A0AAE9A8R4_CAEBR</name>
<feature type="disulfide bond" evidence="1">
    <location>
        <begin position="202"/>
        <end position="211"/>
    </location>
</feature>
<gene>
    <name evidence="5" type="ORF">L3Y34_004336</name>
</gene>
<dbReference type="SMART" id="SM00181">
    <property type="entry name" value="EGF"/>
    <property type="match status" value="2"/>
</dbReference>
<protein>
    <recommendedName>
        <fullName evidence="4">EGF-like domain-containing protein</fullName>
    </recommendedName>
</protein>
<feature type="region of interest" description="Disordered" evidence="2">
    <location>
        <begin position="430"/>
        <end position="451"/>
    </location>
</feature>
<keyword evidence="3" id="KW-0472">Membrane</keyword>
<feature type="compositionally biased region" description="Polar residues" evidence="2">
    <location>
        <begin position="378"/>
        <end position="393"/>
    </location>
</feature>
<dbReference type="EMBL" id="CP090894">
    <property type="protein sequence ID" value="ULT95546.1"/>
    <property type="molecule type" value="Genomic_DNA"/>
</dbReference>
<comment type="caution">
    <text evidence="1">Lacks conserved residue(s) required for the propagation of feature annotation.</text>
</comment>
<dbReference type="InterPro" id="IPR000742">
    <property type="entry name" value="EGF"/>
</dbReference>
<keyword evidence="3" id="KW-0812">Transmembrane</keyword>
<evidence type="ECO:0000259" key="4">
    <source>
        <dbReference type="PROSITE" id="PS50026"/>
    </source>
</evidence>
<keyword evidence="1" id="KW-0245">EGF-like domain</keyword>
<feature type="region of interest" description="Disordered" evidence="2">
    <location>
        <begin position="364"/>
        <end position="395"/>
    </location>
</feature>
<sequence length="451" mass="50530">MDGENIVDSDMPLAIRENEKMCSLFMLTYKISLKNKTNEFFSSATSFSKLSSENIIITTFFLSLDARRRNPRFPHSTYIMRSNSSSRLWVGPLMLVIIIALIYLLSLMPTTPPHLANNGMMVNDAHTEYAMKGQAQVDWQEIYKNPSSDEIITGFDPCRHGGMTNETDGSCLCTRWYTGDKCETPVCMNDGYFNFTLGRCVCTSNWVGEHCIFRCNSGVVNKTSGLCECLFGRPCTIQKCINGHFFDGKCVCYDGFTGPACTICDGSVPSMQCDEVIRKRGSVNSRLTLSGLSFCIITIGLLCVGAHRRRSAMNPVAEETWYRVFHPNNNRPFRCRHDYMCGGSWVPRDRALIVAPGRVSMSSTTPRVHRLATPPPSYTSVDDLNTTESQNPPTYEEATRIEIESVVAEEIESEEAKDEVANEIAIEIPTSSEEEHLNTIEEEETTVVTED</sequence>
<dbReference type="AlphaFoldDB" id="A0AAE9A8R4"/>
<feature type="compositionally biased region" description="Acidic residues" evidence="2">
    <location>
        <begin position="440"/>
        <end position="451"/>
    </location>
</feature>